<comment type="caution">
    <text evidence="2">The sequence shown here is derived from an EMBL/GenBank/DDBJ whole genome shotgun (WGS) entry which is preliminary data.</text>
</comment>
<dbReference type="Proteomes" id="UP001630127">
    <property type="component" value="Unassembled WGS sequence"/>
</dbReference>
<dbReference type="PANTHER" id="PTHR12507">
    <property type="entry name" value="REDUCED GROWTH PHENOTYPE 1 RGP1, YEAST -RELATED"/>
    <property type="match status" value="1"/>
</dbReference>
<keyword evidence="3" id="KW-1185">Reference proteome</keyword>
<dbReference type="EMBL" id="JBJUIK010000014">
    <property type="protein sequence ID" value="KAL3503854.1"/>
    <property type="molecule type" value="Genomic_DNA"/>
</dbReference>
<organism evidence="2 3">
    <name type="scientific">Cinchona calisaya</name>
    <dbReference type="NCBI Taxonomy" id="153742"/>
    <lineage>
        <taxon>Eukaryota</taxon>
        <taxon>Viridiplantae</taxon>
        <taxon>Streptophyta</taxon>
        <taxon>Embryophyta</taxon>
        <taxon>Tracheophyta</taxon>
        <taxon>Spermatophyta</taxon>
        <taxon>Magnoliopsida</taxon>
        <taxon>eudicotyledons</taxon>
        <taxon>Gunneridae</taxon>
        <taxon>Pentapetalae</taxon>
        <taxon>asterids</taxon>
        <taxon>lamiids</taxon>
        <taxon>Gentianales</taxon>
        <taxon>Rubiaceae</taxon>
        <taxon>Cinchonoideae</taxon>
        <taxon>Cinchoneae</taxon>
        <taxon>Cinchona</taxon>
    </lineage>
</organism>
<dbReference type="Pfam" id="PF08737">
    <property type="entry name" value="Rgp1"/>
    <property type="match status" value="1"/>
</dbReference>
<feature type="region of interest" description="Disordered" evidence="1">
    <location>
        <begin position="152"/>
        <end position="178"/>
    </location>
</feature>
<evidence type="ECO:0000313" key="2">
    <source>
        <dbReference type="EMBL" id="KAL3503854.1"/>
    </source>
</evidence>
<name>A0ABD2YCL3_9GENT</name>
<gene>
    <name evidence="2" type="ORF">ACH5RR_033695</name>
</gene>
<evidence type="ECO:0000256" key="1">
    <source>
        <dbReference type="SAM" id="MobiDB-lite"/>
    </source>
</evidence>
<dbReference type="AlphaFoldDB" id="A0ABD2YCL3"/>
<protein>
    <recommendedName>
        <fullName evidence="4">Reduced growth phenotype protein 1</fullName>
    </recommendedName>
</protein>
<reference evidence="2 3" key="1">
    <citation type="submission" date="2024-11" db="EMBL/GenBank/DDBJ databases">
        <title>A near-complete genome assembly of Cinchona calisaya.</title>
        <authorList>
            <person name="Lian D.C."/>
            <person name="Zhao X.W."/>
            <person name="Wei L."/>
        </authorList>
    </citation>
    <scope>NUCLEOTIDE SEQUENCE [LARGE SCALE GENOMIC DNA]</scope>
    <source>
        <tissue evidence="2">Nenye</tissue>
    </source>
</reference>
<evidence type="ECO:0008006" key="4">
    <source>
        <dbReference type="Google" id="ProtNLM"/>
    </source>
</evidence>
<proteinExistence type="predicted"/>
<sequence length="354" mass="39914">METHPDILAIPYQEIYLVSRNSTTLCAMTTSSTVLIDYRMISGVVPANSVFLEVYRGMEILIGANENFDGLEEGYDSSREEILSVSSYNPVKEDIRRAFGSSLSLLSSLARSSSKDLSYLEGRASISSNLALPSIAVAEVLNDSSDGFFSPSKFEDAASRNRQPTHTRSRSLDDETRVPFAPGTFEAGGCFVQGRSYNIRPDDQVLLRFSPKNSDSTYYFSDMMSITLEMTETISRHFVHPSRKHSPTITKVHSDHHEVVADLVQTNFLFSIPMDGPMSFSTQYVLVQWALRFEFLTTPKNVNWTRFEHPLLIERRDKCEWLLPITVHAPPLGAAATQFRSQKLFSLEPLWVRT</sequence>
<accession>A0ABD2YCL3</accession>
<dbReference type="InterPro" id="IPR014848">
    <property type="entry name" value="Rgp1"/>
</dbReference>
<evidence type="ECO:0000313" key="3">
    <source>
        <dbReference type="Proteomes" id="UP001630127"/>
    </source>
</evidence>